<dbReference type="Gene3D" id="3.40.1440.10">
    <property type="entry name" value="GIY-YIG endonuclease"/>
    <property type="match status" value="1"/>
</dbReference>
<dbReference type="SMART" id="SM00278">
    <property type="entry name" value="HhH1"/>
    <property type="match status" value="2"/>
</dbReference>
<evidence type="ECO:0000256" key="2">
    <source>
        <dbReference type="ARBA" id="ARBA00022763"/>
    </source>
</evidence>
<dbReference type="GO" id="GO:0006289">
    <property type="term" value="P:nucleotide-excision repair"/>
    <property type="evidence" value="ECO:0007669"/>
    <property type="project" value="InterPro"/>
</dbReference>
<dbReference type="PANTHER" id="PTHR30562">
    <property type="entry name" value="UVRC/OXIDOREDUCTASE"/>
    <property type="match status" value="1"/>
</dbReference>
<dbReference type="Gene3D" id="3.30.420.340">
    <property type="entry name" value="UvrC, RNAse H endonuclease domain"/>
    <property type="match status" value="1"/>
</dbReference>
<dbReference type="InterPro" id="IPR010994">
    <property type="entry name" value="RuvA_2-like"/>
</dbReference>
<evidence type="ECO:0000256" key="4">
    <source>
        <dbReference type="ARBA" id="ARBA00022881"/>
    </source>
</evidence>
<dbReference type="InterPro" id="IPR050066">
    <property type="entry name" value="UvrABC_protein_C"/>
</dbReference>
<dbReference type="GO" id="GO:0009381">
    <property type="term" value="F:excinuclease ABC activity"/>
    <property type="evidence" value="ECO:0007669"/>
    <property type="project" value="InterPro"/>
</dbReference>
<dbReference type="SMART" id="SM00465">
    <property type="entry name" value="GIYc"/>
    <property type="match status" value="1"/>
</dbReference>
<dbReference type="Proteomes" id="UP000009149">
    <property type="component" value="Chromosome"/>
</dbReference>
<keyword evidence="6" id="KW-0742">SOS response</keyword>
<evidence type="ECO:0000256" key="1">
    <source>
        <dbReference type="ARBA" id="ARBA00022490"/>
    </source>
</evidence>
<evidence type="ECO:0000259" key="7">
    <source>
        <dbReference type="PROSITE" id="PS50151"/>
    </source>
</evidence>
<evidence type="ECO:0000256" key="3">
    <source>
        <dbReference type="ARBA" id="ARBA00022769"/>
    </source>
</evidence>
<dbReference type="GO" id="GO:0009432">
    <property type="term" value="P:SOS response"/>
    <property type="evidence" value="ECO:0007669"/>
    <property type="project" value="UniProtKB-KW"/>
</dbReference>
<evidence type="ECO:0000313" key="11">
    <source>
        <dbReference type="Proteomes" id="UP000009149"/>
    </source>
</evidence>
<evidence type="ECO:0000313" key="10">
    <source>
        <dbReference type="EMBL" id="ACD82777.1"/>
    </source>
</evidence>
<reference evidence="10 11" key="1">
    <citation type="journal article" date="2008" name="Biol. Direct">
        <title>Complete genome sequence of the extremely acidophilic methanotroph isolate V4, Methylacidiphilum infernorum, a representative of the bacterial phylum Verrucomicrobia.</title>
        <authorList>
            <person name="Hou S."/>
            <person name="Makarova K.S."/>
            <person name="Saw J.H."/>
            <person name="Senin P."/>
            <person name="Ly B.V."/>
            <person name="Zhou Z."/>
            <person name="Ren Y."/>
            <person name="Wang J."/>
            <person name="Galperin M.Y."/>
            <person name="Omelchenko M.V."/>
            <person name="Wolf Y.I."/>
            <person name="Yutin N."/>
            <person name="Koonin E.V."/>
            <person name="Stott M.B."/>
            <person name="Mountain B.W."/>
            <person name="Crowe M.A."/>
            <person name="Smirnova A.V."/>
            <person name="Dunfield P.F."/>
            <person name="Feng L."/>
            <person name="Wang L."/>
            <person name="Alam M."/>
        </authorList>
    </citation>
    <scope>NUCLEOTIDE SEQUENCE [LARGE SCALE GENOMIC DNA]</scope>
    <source>
        <strain evidence="11">Isolate V4</strain>
    </source>
</reference>
<name>B3E0M3_METI4</name>
<dbReference type="PANTHER" id="PTHR30562:SF1">
    <property type="entry name" value="UVRABC SYSTEM PROTEIN C"/>
    <property type="match status" value="1"/>
</dbReference>
<keyword evidence="5" id="KW-0234">DNA repair</keyword>
<dbReference type="Pfam" id="PF02151">
    <property type="entry name" value="UVR"/>
    <property type="match status" value="1"/>
</dbReference>
<gene>
    <name evidence="10" type="primary">uvrC</name>
    <name evidence="10" type="ordered locus">Minf_0722</name>
</gene>
<keyword evidence="1" id="KW-0963">Cytoplasm</keyword>
<keyword evidence="2" id="KW-0227">DNA damage</keyword>
<dbReference type="InterPro" id="IPR003583">
    <property type="entry name" value="Hlx-hairpin-Hlx_DNA-bd_motif"/>
</dbReference>
<dbReference type="PROSITE" id="PS50164">
    <property type="entry name" value="GIY_YIG"/>
    <property type="match status" value="1"/>
</dbReference>
<dbReference type="Pfam" id="PF14520">
    <property type="entry name" value="HHH_5"/>
    <property type="match status" value="1"/>
</dbReference>
<dbReference type="Gene3D" id="1.10.150.20">
    <property type="entry name" value="5' to 3' exonuclease, C-terminal subdomain"/>
    <property type="match status" value="1"/>
</dbReference>
<dbReference type="InterPro" id="IPR035901">
    <property type="entry name" value="GIY-YIG_endonuc_sf"/>
</dbReference>
<dbReference type="InterPro" id="IPR036876">
    <property type="entry name" value="UVR_dom_sf"/>
</dbReference>
<dbReference type="SUPFAM" id="SSF47781">
    <property type="entry name" value="RuvA domain 2-like"/>
    <property type="match status" value="1"/>
</dbReference>
<dbReference type="InterPro" id="IPR000305">
    <property type="entry name" value="GIY-YIG_endonuc"/>
</dbReference>
<organism evidence="10 11">
    <name type="scientific">Methylacidiphilum infernorum (isolate V4)</name>
    <name type="common">Methylokorus infernorum (strain V4)</name>
    <dbReference type="NCBI Taxonomy" id="481448"/>
    <lineage>
        <taxon>Bacteria</taxon>
        <taxon>Pseudomonadati</taxon>
        <taxon>Verrucomicrobiota</taxon>
        <taxon>Methylacidiphilae</taxon>
        <taxon>Methylacidiphilales</taxon>
        <taxon>Methylacidiphilaceae</taxon>
        <taxon>Methylacidiphilum (ex Ratnadevi et al. 2023)</taxon>
    </lineage>
</organism>
<dbReference type="STRING" id="481448.Minf_0722"/>
<proteinExistence type="predicted"/>
<dbReference type="InterPro" id="IPR001162">
    <property type="entry name" value="UvrC_RNase_H_dom"/>
</dbReference>
<evidence type="ECO:0000259" key="8">
    <source>
        <dbReference type="PROSITE" id="PS50164"/>
    </source>
</evidence>
<dbReference type="PROSITE" id="PS50151">
    <property type="entry name" value="UVR"/>
    <property type="match status" value="1"/>
</dbReference>
<keyword evidence="4" id="KW-0267">Excision nuclease</keyword>
<evidence type="ECO:0000256" key="5">
    <source>
        <dbReference type="ARBA" id="ARBA00023204"/>
    </source>
</evidence>
<dbReference type="AlphaFoldDB" id="B3E0M3"/>
<dbReference type="InterPro" id="IPR047296">
    <property type="entry name" value="GIY-YIG_UvrC_Cho"/>
</dbReference>
<dbReference type="SUPFAM" id="SSF82771">
    <property type="entry name" value="GIY-YIG endonuclease"/>
    <property type="match status" value="1"/>
</dbReference>
<dbReference type="PROSITE" id="PS50165">
    <property type="entry name" value="UVRC"/>
    <property type="match status" value="1"/>
</dbReference>
<dbReference type="SUPFAM" id="SSF46600">
    <property type="entry name" value="C-terminal UvrC-binding domain of UvrB"/>
    <property type="match status" value="1"/>
</dbReference>
<dbReference type="InterPro" id="IPR038476">
    <property type="entry name" value="UvrC_RNase_H_dom_sf"/>
</dbReference>
<protein>
    <submittedName>
        <fullName evidence="10">Excinuclease ABC subunit C</fullName>
    </submittedName>
</protein>
<dbReference type="eggNOG" id="COG0322">
    <property type="taxonomic scope" value="Bacteria"/>
</dbReference>
<dbReference type="KEGG" id="min:Minf_0722"/>
<dbReference type="FunFam" id="3.40.1440.10:FF:000001">
    <property type="entry name" value="UvrABC system protein C"/>
    <property type="match status" value="1"/>
</dbReference>
<feature type="domain" description="GIY-YIG" evidence="8">
    <location>
        <begin position="14"/>
        <end position="95"/>
    </location>
</feature>
<evidence type="ECO:0000256" key="6">
    <source>
        <dbReference type="ARBA" id="ARBA00023236"/>
    </source>
</evidence>
<feature type="domain" description="UvrC family homology region profile" evidence="9">
    <location>
        <begin position="251"/>
        <end position="363"/>
    </location>
</feature>
<dbReference type="Gene3D" id="4.10.860.10">
    <property type="entry name" value="UVR domain"/>
    <property type="match status" value="1"/>
</dbReference>
<dbReference type="GO" id="GO:0009380">
    <property type="term" value="C:excinuclease repair complex"/>
    <property type="evidence" value="ECO:0007669"/>
    <property type="project" value="TreeGrafter"/>
</dbReference>
<dbReference type="GO" id="GO:0003677">
    <property type="term" value="F:DNA binding"/>
    <property type="evidence" value="ECO:0007669"/>
    <property type="project" value="InterPro"/>
</dbReference>
<dbReference type="EMBL" id="CP000975">
    <property type="protein sequence ID" value="ACD82777.1"/>
    <property type="molecule type" value="Genomic_DNA"/>
</dbReference>
<dbReference type="Pfam" id="PF08459">
    <property type="entry name" value="UvrC_RNaseH_dom"/>
    <property type="match status" value="1"/>
</dbReference>
<dbReference type="CDD" id="cd10434">
    <property type="entry name" value="GIY-YIG_UvrC_Cho"/>
    <property type="match status" value="1"/>
</dbReference>
<dbReference type="Pfam" id="PF01541">
    <property type="entry name" value="GIY-YIG"/>
    <property type="match status" value="1"/>
</dbReference>
<dbReference type="InterPro" id="IPR001943">
    <property type="entry name" value="UVR_dom"/>
</dbReference>
<accession>B3E0M3</accession>
<sequence>MIMSLQEKIRDLPHKPGVYLFKDRFNRVIYVGKAVDLHKRVSQYFHPSRRLRADRKLNALVEAAVDLEYYVVHSEAEAVLLEGRLIKEFRPRYNVSFRDDKRFLLVKVDLSEPFPRFQVTRLKKQDNARYFGPFASSSALRTTLNLMKKKFGLRSCSALIPSEKDYKHCLDHIIKNCSAPCIAKISQAEYLERVKMACAFLEGKSKEMIDEIRLKMEEAAQAQDFEKAAELRNLLEALEETTRPARRFVKQLPKVSSPLEDLEELQAVLALPQVPHLIECFDISNISSTHKVASMVTFREGKADRSSYRRYRIKTVAGQDDFACMQEVIRRRYKRVLDEGGRLPDLIVVDGGKGQLSSALKALHSLQLNDLCVIGLAKENEEIYREALPDPLVLDKRSKALRLLQRIRDEAHRVANSYHQLLLKKRMRESILDDCPGISENRKKLLIRAFGSIEKIKKSSVEEIAAVKGIGKKLAEQILSFLSSRG</sequence>
<dbReference type="HOGENOM" id="CLU_014841_3_3_0"/>
<keyword evidence="3" id="KW-0228">DNA excision</keyword>
<feature type="domain" description="UVR" evidence="7">
    <location>
        <begin position="206"/>
        <end position="241"/>
    </location>
</feature>
<evidence type="ECO:0000259" key="9">
    <source>
        <dbReference type="PROSITE" id="PS50165"/>
    </source>
</evidence>